<evidence type="ECO:0000313" key="9">
    <source>
        <dbReference type="EMBL" id="MBB5263993.1"/>
    </source>
</evidence>
<dbReference type="Gene3D" id="1.10.3470.10">
    <property type="entry name" value="ABC transporter involved in vitamin B12 uptake, BtuC"/>
    <property type="match status" value="1"/>
</dbReference>
<evidence type="ECO:0000256" key="1">
    <source>
        <dbReference type="ARBA" id="ARBA00004651"/>
    </source>
</evidence>
<sequence length="352" mass="37340">MKEKRLKAPGFTVVLINLASGLVLSILVSVTFGNADISIKNVYQVIICQISGRQWFTEFSSGAVHDVVWLIRLPRVLMAAAVGMGLSVCGCVMQAVVKNPLADPYVLGVSSGAYLGASAAVILGLGAVLGSNSMGIMAFAGAILASFAVMAISGIGGFQSAARLVLSGMAISTICSAFANFLIYIANDRDAITQISYWSMGSLAPSDWDNMPVTLIIMILGTAIFWTQYRNLDLMLLGDETAVTLGTDLRRSRIAYMLLTAFMVGFAVCCAGMIGFVGLIIPHAMRMVFGTGHKHLIPLCALTGGIFLIWADVACRIILDYAELPIGILISLIGAPCFIYLMIRSAFGGGRK</sequence>
<feature type="transmembrane region" description="Helical" evidence="8">
    <location>
        <begin position="208"/>
        <end position="229"/>
    </location>
</feature>
<feature type="transmembrane region" description="Helical" evidence="8">
    <location>
        <begin position="12"/>
        <end position="32"/>
    </location>
</feature>
<dbReference type="InterPro" id="IPR000522">
    <property type="entry name" value="ABC_transptr_permease_BtuC"/>
</dbReference>
<dbReference type="InterPro" id="IPR037294">
    <property type="entry name" value="ABC_BtuC-like"/>
</dbReference>
<name>A0A7W8M4D0_9FIRM</name>
<evidence type="ECO:0000256" key="2">
    <source>
        <dbReference type="ARBA" id="ARBA00007935"/>
    </source>
</evidence>
<comment type="subcellular location">
    <subcellularLocation>
        <location evidence="1">Cell membrane</location>
        <topology evidence="1">Multi-pass membrane protein</topology>
    </subcellularLocation>
</comment>
<evidence type="ECO:0000256" key="4">
    <source>
        <dbReference type="ARBA" id="ARBA00022475"/>
    </source>
</evidence>
<evidence type="ECO:0000313" key="10">
    <source>
        <dbReference type="Proteomes" id="UP000543642"/>
    </source>
</evidence>
<dbReference type="PANTHER" id="PTHR30472">
    <property type="entry name" value="FERRIC ENTEROBACTIN TRANSPORT SYSTEM PERMEASE PROTEIN"/>
    <property type="match status" value="1"/>
</dbReference>
<dbReference type="FunFam" id="1.10.3470.10:FF:000001">
    <property type="entry name" value="Vitamin B12 ABC transporter permease BtuC"/>
    <property type="match status" value="1"/>
</dbReference>
<keyword evidence="7 8" id="KW-0472">Membrane</keyword>
<dbReference type="EMBL" id="JACHFW010000003">
    <property type="protein sequence ID" value="MBB5263993.1"/>
    <property type="molecule type" value="Genomic_DNA"/>
</dbReference>
<proteinExistence type="inferred from homology"/>
<dbReference type="Pfam" id="PF01032">
    <property type="entry name" value="FecCD"/>
    <property type="match status" value="1"/>
</dbReference>
<feature type="transmembrane region" description="Helical" evidence="8">
    <location>
        <begin position="76"/>
        <end position="97"/>
    </location>
</feature>
<feature type="transmembrane region" description="Helical" evidence="8">
    <location>
        <begin position="136"/>
        <end position="158"/>
    </location>
</feature>
<evidence type="ECO:0000256" key="5">
    <source>
        <dbReference type="ARBA" id="ARBA00022692"/>
    </source>
</evidence>
<comment type="caution">
    <text evidence="9">The sequence shown here is derived from an EMBL/GenBank/DDBJ whole genome shotgun (WGS) entry which is preliminary data.</text>
</comment>
<keyword evidence="4" id="KW-1003">Cell membrane</keyword>
<dbReference type="CDD" id="cd06550">
    <property type="entry name" value="TM_ABC_iron-siderophores_like"/>
    <property type="match status" value="1"/>
</dbReference>
<protein>
    <submittedName>
        <fullName evidence="9">Iron complex transport system permease protein</fullName>
    </submittedName>
</protein>
<dbReference type="GO" id="GO:0033214">
    <property type="term" value="P:siderophore-iron import into cell"/>
    <property type="evidence" value="ECO:0007669"/>
    <property type="project" value="TreeGrafter"/>
</dbReference>
<evidence type="ECO:0000256" key="3">
    <source>
        <dbReference type="ARBA" id="ARBA00022448"/>
    </source>
</evidence>
<feature type="transmembrane region" description="Helical" evidence="8">
    <location>
        <begin position="109"/>
        <end position="129"/>
    </location>
</feature>
<dbReference type="SUPFAM" id="SSF81345">
    <property type="entry name" value="ABC transporter involved in vitamin B12 uptake, BtuC"/>
    <property type="match status" value="1"/>
</dbReference>
<feature type="transmembrane region" description="Helical" evidence="8">
    <location>
        <begin position="254"/>
        <end position="284"/>
    </location>
</feature>
<feature type="transmembrane region" description="Helical" evidence="8">
    <location>
        <begin position="325"/>
        <end position="343"/>
    </location>
</feature>
<keyword evidence="10" id="KW-1185">Reference proteome</keyword>
<evidence type="ECO:0000256" key="8">
    <source>
        <dbReference type="SAM" id="Phobius"/>
    </source>
</evidence>
<dbReference type="Proteomes" id="UP000543642">
    <property type="component" value="Unassembled WGS sequence"/>
</dbReference>
<dbReference type="PANTHER" id="PTHR30472:SF25">
    <property type="entry name" value="ABC TRANSPORTER PERMEASE PROTEIN MJ0876-RELATED"/>
    <property type="match status" value="1"/>
</dbReference>
<dbReference type="GO" id="GO:0022857">
    <property type="term" value="F:transmembrane transporter activity"/>
    <property type="evidence" value="ECO:0007669"/>
    <property type="project" value="InterPro"/>
</dbReference>
<feature type="transmembrane region" description="Helical" evidence="8">
    <location>
        <begin position="296"/>
        <end position="319"/>
    </location>
</feature>
<gene>
    <name evidence="9" type="ORF">HNP82_001098</name>
</gene>
<feature type="transmembrane region" description="Helical" evidence="8">
    <location>
        <begin position="164"/>
        <end position="187"/>
    </location>
</feature>
<organism evidence="9 10">
    <name type="scientific">Catenibacillus scindens</name>
    <dbReference type="NCBI Taxonomy" id="673271"/>
    <lineage>
        <taxon>Bacteria</taxon>
        <taxon>Bacillati</taxon>
        <taxon>Bacillota</taxon>
        <taxon>Clostridia</taxon>
        <taxon>Lachnospirales</taxon>
        <taxon>Lachnospiraceae</taxon>
        <taxon>Catenibacillus</taxon>
    </lineage>
</organism>
<keyword evidence="3" id="KW-0813">Transport</keyword>
<accession>A0A7W8M4D0</accession>
<evidence type="ECO:0000256" key="7">
    <source>
        <dbReference type="ARBA" id="ARBA00023136"/>
    </source>
</evidence>
<dbReference type="RefSeq" id="WP_183772307.1">
    <property type="nucleotide sequence ID" value="NZ_JACHFW010000003.1"/>
</dbReference>
<reference evidence="9 10" key="1">
    <citation type="submission" date="2020-08" db="EMBL/GenBank/DDBJ databases">
        <title>Genomic Encyclopedia of Type Strains, Phase IV (KMG-IV): sequencing the most valuable type-strain genomes for metagenomic binning, comparative biology and taxonomic classification.</title>
        <authorList>
            <person name="Goeker M."/>
        </authorList>
    </citation>
    <scope>NUCLEOTIDE SEQUENCE [LARGE SCALE GENOMIC DNA]</scope>
    <source>
        <strain evidence="9 10">DSM 106146</strain>
    </source>
</reference>
<dbReference type="AlphaFoldDB" id="A0A7W8M4D0"/>
<keyword evidence="6 8" id="KW-1133">Transmembrane helix</keyword>
<dbReference type="GO" id="GO:0005886">
    <property type="term" value="C:plasma membrane"/>
    <property type="evidence" value="ECO:0007669"/>
    <property type="project" value="UniProtKB-SubCell"/>
</dbReference>
<comment type="similarity">
    <text evidence="2">Belongs to the binding-protein-dependent transport system permease family. FecCD subfamily.</text>
</comment>
<keyword evidence="5 8" id="KW-0812">Transmembrane</keyword>
<evidence type="ECO:0000256" key="6">
    <source>
        <dbReference type="ARBA" id="ARBA00022989"/>
    </source>
</evidence>